<evidence type="ECO:0000256" key="1">
    <source>
        <dbReference type="ARBA" id="ARBA00004651"/>
    </source>
</evidence>
<feature type="domain" description="ABC transmembrane type-1" evidence="8">
    <location>
        <begin position="82"/>
        <end position="282"/>
    </location>
</feature>
<evidence type="ECO:0000256" key="3">
    <source>
        <dbReference type="ARBA" id="ARBA00022475"/>
    </source>
</evidence>
<evidence type="ECO:0000256" key="5">
    <source>
        <dbReference type="ARBA" id="ARBA00022989"/>
    </source>
</evidence>
<keyword evidence="2 7" id="KW-0813">Transport</keyword>
<feature type="transmembrane region" description="Helical" evidence="7">
    <location>
        <begin position="20"/>
        <end position="41"/>
    </location>
</feature>
<dbReference type="GO" id="GO:0005886">
    <property type="term" value="C:plasma membrane"/>
    <property type="evidence" value="ECO:0007669"/>
    <property type="project" value="UniProtKB-SubCell"/>
</dbReference>
<dbReference type="SUPFAM" id="SSF161098">
    <property type="entry name" value="MetI-like"/>
    <property type="match status" value="1"/>
</dbReference>
<evidence type="ECO:0000256" key="2">
    <source>
        <dbReference type="ARBA" id="ARBA00022448"/>
    </source>
</evidence>
<name>A0A841FVP6_9ACTN</name>
<evidence type="ECO:0000259" key="8">
    <source>
        <dbReference type="PROSITE" id="PS50928"/>
    </source>
</evidence>
<dbReference type="AlphaFoldDB" id="A0A841FVP6"/>
<dbReference type="InterPro" id="IPR000515">
    <property type="entry name" value="MetI-like"/>
</dbReference>
<protein>
    <submittedName>
        <fullName evidence="9">Putative aldouronate transport system permease protein</fullName>
    </submittedName>
</protein>
<evidence type="ECO:0000256" key="6">
    <source>
        <dbReference type="ARBA" id="ARBA00023136"/>
    </source>
</evidence>
<proteinExistence type="inferred from homology"/>
<dbReference type="Proteomes" id="UP000548476">
    <property type="component" value="Unassembled WGS sequence"/>
</dbReference>
<feature type="transmembrane region" description="Helical" evidence="7">
    <location>
        <begin position="265"/>
        <end position="282"/>
    </location>
</feature>
<dbReference type="Pfam" id="PF00528">
    <property type="entry name" value="BPD_transp_1"/>
    <property type="match status" value="1"/>
</dbReference>
<dbReference type="InterPro" id="IPR035906">
    <property type="entry name" value="MetI-like_sf"/>
</dbReference>
<feature type="transmembrane region" description="Helical" evidence="7">
    <location>
        <begin position="151"/>
        <end position="169"/>
    </location>
</feature>
<feature type="transmembrane region" description="Helical" evidence="7">
    <location>
        <begin position="81"/>
        <end position="106"/>
    </location>
</feature>
<dbReference type="PANTHER" id="PTHR43744">
    <property type="entry name" value="ABC TRANSPORTER PERMEASE PROTEIN MG189-RELATED-RELATED"/>
    <property type="match status" value="1"/>
</dbReference>
<accession>A0A841FVP6</accession>
<keyword evidence="4 7" id="KW-0812">Transmembrane</keyword>
<evidence type="ECO:0000256" key="4">
    <source>
        <dbReference type="ARBA" id="ARBA00022692"/>
    </source>
</evidence>
<comment type="caution">
    <text evidence="9">The sequence shown here is derived from an EMBL/GenBank/DDBJ whole genome shotgun (WGS) entry which is preliminary data.</text>
</comment>
<sequence length="297" mass="32079">MASKVTRPLWMGLPKWYTRLAKAIALTIVVSIVVFPFWTIVATSIASPNEVIENGGWVIWPSAVDLTAYTSIFKGEVITRALLISGGVTVLGTATSLVATIALAYALARPGVFGGKPVLLLVLFTFLFPPAMIPSFLVVKELGLLNSFPALVLPVLINVFNLVIMRGFFQGVPTELIEAARLDGAGEFRILTRVVLPLSKSIVAVVGLFYAVSYWNAFFNAVIYMDAHNYPVQAVLRQYVTQGAALSDLGNAEASILNSPQSVKMAVVVIATLPIMLIYPFVQRFFVKGVLTGAIKS</sequence>
<comment type="similarity">
    <text evidence="7">Belongs to the binding-protein-dependent transport system permease family.</text>
</comment>
<keyword evidence="6 7" id="KW-0472">Membrane</keyword>
<keyword evidence="5 7" id="KW-1133">Transmembrane helix</keyword>
<evidence type="ECO:0000313" key="10">
    <source>
        <dbReference type="Proteomes" id="UP000548476"/>
    </source>
</evidence>
<feature type="transmembrane region" description="Helical" evidence="7">
    <location>
        <begin position="118"/>
        <end position="139"/>
    </location>
</feature>
<comment type="subcellular location">
    <subcellularLocation>
        <location evidence="1 7">Cell membrane</location>
        <topology evidence="1 7">Multi-pass membrane protein</topology>
    </subcellularLocation>
</comment>
<dbReference type="PROSITE" id="PS50928">
    <property type="entry name" value="ABC_TM1"/>
    <property type="match status" value="1"/>
</dbReference>
<reference evidence="9 10" key="1">
    <citation type="submission" date="2020-08" db="EMBL/GenBank/DDBJ databases">
        <title>Genomic Encyclopedia of Type Strains, Phase IV (KMG-IV): sequencing the most valuable type-strain genomes for metagenomic binning, comparative biology and taxonomic classification.</title>
        <authorList>
            <person name="Goeker M."/>
        </authorList>
    </citation>
    <scope>NUCLEOTIDE SEQUENCE [LARGE SCALE GENOMIC DNA]</scope>
    <source>
        <strain evidence="9 10">YIM 65646</strain>
    </source>
</reference>
<evidence type="ECO:0000313" key="9">
    <source>
        <dbReference type="EMBL" id="MBB6036050.1"/>
    </source>
</evidence>
<keyword evidence="10" id="KW-1185">Reference proteome</keyword>
<gene>
    <name evidence="9" type="ORF">HNR73_003918</name>
</gene>
<dbReference type="RefSeq" id="WP_239122133.1">
    <property type="nucleotide sequence ID" value="NZ_BONT01000046.1"/>
</dbReference>
<dbReference type="CDD" id="cd06261">
    <property type="entry name" value="TM_PBP2"/>
    <property type="match status" value="1"/>
</dbReference>
<organism evidence="9 10">
    <name type="scientific">Phytomonospora endophytica</name>
    <dbReference type="NCBI Taxonomy" id="714109"/>
    <lineage>
        <taxon>Bacteria</taxon>
        <taxon>Bacillati</taxon>
        <taxon>Actinomycetota</taxon>
        <taxon>Actinomycetes</taxon>
        <taxon>Micromonosporales</taxon>
        <taxon>Micromonosporaceae</taxon>
        <taxon>Phytomonospora</taxon>
    </lineage>
</organism>
<dbReference type="EMBL" id="JACHGT010000008">
    <property type="protein sequence ID" value="MBB6036050.1"/>
    <property type="molecule type" value="Genomic_DNA"/>
</dbReference>
<keyword evidence="3" id="KW-1003">Cell membrane</keyword>
<evidence type="ECO:0000256" key="7">
    <source>
        <dbReference type="RuleBase" id="RU363032"/>
    </source>
</evidence>
<dbReference type="PANTHER" id="PTHR43744:SF9">
    <property type="entry name" value="POLYGALACTURONAN_RHAMNOGALACTURONAN TRANSPORT SYSTEM PERMEASE PROTEIN YTCP"/>
    <property type="match status" value="1"/>
</dbReference>
<dbReference type="GO" id="GO:0055085">
    <property type="term" value="P:transmembrane transport"/>
    <property type="evidence" value="ECO:0007669"/>
    <property type="project" value="InterPro"/>
</dbReference>
<dbReference type="Gene3D" id="1.10.3720.10">
    <property type="entry name" value="MetI-like"/>
    <property type="match status" value="1"/>
</dbReference>